<evidence type="ECO:0000313" key="1">
    <source>
        <dbReference type="EMBL" id="VAW76183.1"/>
    </source>
</evidence>
<reference evidence="1" key="1">
    <citation type="submission" date="2018-06" db="EMBL/GenBank/DDBJ databases">
        <authorList>
            <person name="Zhirakovskaya E."/>
        </authorList>
    </citation>
    <scope>NUCLEOTIDE SEQUENCE</scope>
</reference>
<organism evidence="1">
    <name type="scientific">hydrothermal vent metagenome</name>
    <dbReference type="NCBI Taxonomy" id="652676"/>
    <lineage>
        <taxon>unclassified sequences</taxon>
        <taxon>metagenomes</taxon>
        <taxon>ecological metagenomes</taxon>
    </lineage>
</organism>
<proteinExistence type="predicted"/>
<dbReference type="PANTHER" id="PTHR10948">
    <property type="entry name" value="TRANSPOSASE"/>
    <property type="match status" value="1"/>
</dbReference>
<dbReference type="EMBL" id="UOFL01000101">
    <property type="protein sequence ID" value="VAW76183.1"/>
    <property type="molecule type" value="Genomic_DNA"/>
</dbReference>
<dbReference type="GO" id="GO:0004803">
    <property type="term" value="F:transposase activity"/>
    <property type="evidence" value="ECO:0007669"/>
    <property type="project" value="TreeGrafter"/>
</dbReference>
<gene>
    <name evidence="1" type="ORF">MNBD_GAMMA12-1845</name>
</gene>
<dbReference type="GO" id="GO:0032196">
    <property type="term" value="P:transposition"/>
    <property type="evidence" value="ECO:0007669"/>
    <property type="project" value="TreeGrafter"/>
</dbReference>
<accession>A0A3B0YJ70</accession>
<dbReference type="GO" id="GO:0005829">
    <property type="term" value="C:cytosol"/>
    <property type="evidence" value="ECO:0007669"/>
    <property type="project" value="TreeGrafter"/>
</dbReference>
<dbReference type="PANTHER" id="PTHR10948:SF23">
    <property type="entry name" value="TRANSPOSASE INSI FOR INSERTION SEQUENCE ELEMENT IS30A-RELATED"/>
    <property type="match status" value="1"/>
</dbReference>
<dbReference type="AlphaFoldDB" id="A0A3B0YJ70"/>
<name>A0A3B0YJ70_9ZZZZ</name>
<sequence>MGEWKLNTVIGKNHKQALVTIVERSVSMKVIRKTSTCVVSAIIALLTFSSWERRLNENTNGLIHQYFPKKYCFTAITQQQVQRLMDKLNNHPRKCLGFKTPNEIFFGVESSAALTS</sequence>
<dbReference type="InterPro" id="IPR012337">
    <property type="entry name" value="RNaseH-like_sf"/>
</dbReference>
<dbReference type="SUPFAM" id="SSF53098">
    <property type="entry name" value="Ribonuclease H-like"/>
    <property type="match status" value="1"/>
</dbReference>
<protein>
    <recommendedName>
        <fullName evidence="2">Mobile element protein</fullName>
    </recommendedName>
</protein>
<evidence type="ECO:0008006" key="2">
    <source>
        <dbReference type="Google" id="ProtNLM"/>
    </source>
</evidence>
<dbReference type="InterPro" id="IPR051917">
    <property type="entry name" value="Transposase-Integrase"/>
</dbReference>